<dbReference type="STRING" id="596151.DesfrDRAFT_2419"/>
<accession>E1JXS0</accession>
<comment type="caution">
    <text evidence="5">The sequence shown here is derived from an EMBL/GenBank/DDBJ whole genome shotgun (WGS) entry which is preliminary data.</text>
</comment>
<dbReference type="PROSITE" id="PS00101">
    <property type="entry name" value="HEXAPEP_TRANSFERASES"/>
    <property type="match status" value="2"/>
</dbReference>
<dbReference type="PANTHER" id="PTHR43300:SF4">
    <property type="entry name" value="ACYL-[ACYL-CARRIER-PROTEIN]--UDP-N-ACETYLGLUCOSAMINE O-ACYLTRANSFERASE"/>
    <property type="match status" value="1"/>
</dbReference>
<evidence type="ECO:0000256" key="2">
    <source>
        <dbReference type="ARBA" id="ARBA00022679"/>
    </source>
</evidence>
<reference evidence="5 6" key="1">
    <citation type="submission" date="2010-08" db="EMBL/GenBank/DDBJ databases">
        <title>The draft genome of Desulfovibrio fructosovorans JJ.</title>
        <authorList>
            <consortium name="US DOE Joint Genome Institute (JGI-PGF)"/>
            <person name="Lucas S."/>
            <person name="Copeland A."/>
            <person name="Lapidus A."/>
            <person name="Cheng J.-F."/>
            <person name="Bruce D."/>
            <person name="Goodwin L."/>
            <person name="Pitluck S."/>
            <person name="Land M.L."/>
            <person name="Hauser L."/>
            <person name="Chang Y.-J."/>
            <person name="Jeffries C."/>
            <person name="Wall J.D."/>
            <person name="Stahl D.A."/>
            <person name="Arkin A.P."/>
            <person name="Dehal P."/>
            <person name="Stolyar S.M."/>
            <person name="Hazen T.C."/>
            <person name="Woyke T.J."/>
        </authorList>
    </citation>
    <scope>NUCLEOTIDE SEQUENCE [LARGE SCALE GENOMIC DNA]</scope>
    <source>
        <strain evidence="5 6">JJ</strain>
    </source>
</reference>
<keyword evidence="4" id="KW-0012">Acyltransferase</keyword>
<sequence length="194" mass="20128">MSAPQDVFVHPQGICETDAVGPGSRIWAFAHVLPGVVIGRDANICDFVFLESGVVLGDRVTVKCHVALWEGVRVGNDVFIGPSAVFANDRYPRSKRYLPALATILEGGCSIGAGAVLTPGVTIGSYAMIGAGAVVTRDVPPFTLVVGNPARPAGQVCRCGGKLVSCKEGLRCSVGDWTGDAPHAGMVCRAARPL</sequence>
<dbReference type="Gene3D" id="2.160.10.10">
    <property type="entry name" value="Hexapeptide repeat proteins"/>
    <property type="match status" value="1"/>
</dbReference>
<keyword evidence="6" id="KW-1185">Reference proteome</keyword>
<proteinExistence type="inferred from homology"/>
<dbReference type="AlphaFoldDB" id="E1JXS0"/>
<dbReference type="InterPro" id="IPR018357">
    <property type="entry name" value="Hexapep_transf_CS"/>
</dbReference>
<keyword evidence="3" id="KW-0677">Repeat</keyword>
<dbReference type="PANTHER" id="PTHR43300">
    <property type="entry name" value="ACETYLTRANSFERASE"/>
    <property type="match status" value="1"/>
</dbReference>
<dbReference type="Pfam" id="PF00132">
    <property type="entry name" value="Hexapep"/>
    <property type="match status" value="1"/>
</dbReference>
<dbReference type="eggNOG" id="COG0110">
    <property type="taxonomic scope" value="Bacteria"/>
</dbReference>
<dbReference type="RefSeq" id="WP_005994206.1">
    <property type="nucleotide sequence ID" value="NZ_AECZ01000015.1"/>
</dbReference>
<comment type="similarity">
    <text evidence="1">Belongs to the transferase hexapeptide repeat family.</text>
</comment>
<evidence type="ECO:0000313" key="6">
    <source>
        <dbReference type="Proteomes" id="UP000006250"/>
    </source>
</evidence>
<evidence type="ECO:0000313" key="5">
    <source>
        <dbReference type="EMBL" id="EFL50843.1"/>
    </source>
</evidence>
<dbReference type="CDD" id="cd03358">
    <property type="entry name" value="LbH_WxcM_N_like"/>
    <property type="match status" value="1"/>
</dbReference>
<name>E1JXS0_SOLFR</name>
<dbReference type="InterPro" id="IPR011004">
    <property type="entry name" value="Trimer_LpxA-like_sf"/>
</dbReference>
<evidence type="ECO:0000256" key="1">
    <source>
        <dbReference type="ARBA" id="ARBA00007274"/>
    </source>
</evidence>
<evidence type="ECO:0000256" key="3">
    <source>
        <dbReference type="ARBA" id="ARBA00022737"/>
    </source>
</evidence>
<dbReference type="InterPro" id="IPR050179">
    <property type="entry name" value="Trans_hexapeptide_repeat"/>
</dbReference>
<dbReference type="Proteomes" id="UP000006250">
    <property type="component" value="Unassembled WGS sequence"/>
</dbReference>
<dbReference type="GO" id="GO:0016746">
    <property type="term" value="F:acyltransferase activity"/>
    <property type="evidence" value="ECO:0007669"/>
    <property type="project" value="UniProtKB-KW"/>
</dbReference>
<dbReference type="InterPro" id="IPR001451">
    <property type="entry name" value="Hexapep"/>
</dbReference>
<dbReference type="EMBL" id="AECZ01000015">
    <property type="protein sequence ID" value="EFL50843.1"/>
    <property type="molecule type" value="Genomic_DNA"/>
</dbReference>
<protein>
    <submittedName>
        <fullName evidence="5">N-acetylglucosamine-1-phosphate uridyltransferase</fullName>
    </submittedName>
</protein>
<dbReference type="SUPFAM" id="SSF51161">
    <property type="entry name" value="Trimeric LpxA-like enzymes"/>
    <property type="match status" value="1"/>
</dbReference>
<organism evidence="5 6">
    <name type="scientific">Solidesulfovibrio fructosivorans JJ]</name>
    <dbReference type="NCBI Taxonomy" id="596151"/>
    <lineage>
        <taxon>Bacteria</taxon>
        <taxon>Pseudomonadati</taxon>
        <taxon>Thermodesulfobacteriota</taxon>
        <taxon>Desulfovibrionia</taxon>
        <taxon>Desulfovibrionales</taxon>
        <taxon>Desulfovibrionaceae</taxon>
        <taxon>Solidesulfovibrio</taxon>
    </lineage>
</organism>
<evidence type="ECO:0000256" key="4">
    <source>
        <dbReference type="ARBA" id="ARBA00023315"/>
    </source>
</evidence>
<keyword evidence="2 5" id="KW-0808">Transferase</keyword>
<gene>
    <name evidence="5" type="ORF">DesfrDRAFT_2419</name>
</gene>